<accession>A0A139I7N4</accession>
<evidence type="ECO:0000313" key="1">
    <source>
        <dbReference type="EMBL" id="KXT10757.1"/>
    </source>
</evidence>
<proteinExistence type="predicted"/>
<sequence>MDVEKLVLKTGCERILALYALFSTCRFGPNKRFSKLSMTAKTPAHTVRTFQVGQNYPPNWCHETTRQ</sequence>
<dbReference type="Proteomes" id="UP000073492">
    <property type="component" value="Unassembled WGS sequence"/>
</dbReference>
<evidence type="ECO:0000313" key="2">
    <source>
        <dbReference type="Proteomes" id="UP000073492"/>
    </source>
</evidence>
<reference evidence="1 2" key="1">
    <citation type="submission" date="2015-07" db="EMBL/GenBank/DDBJ databases">
        <title>Comparative genomics of the Sigatoka disease complex on banana suggests a link between parallel evolutionary changes in Pseudocercospora fijiensis and Pseudocercospora eumusae and increased virulence on the banana host.</title>
        <authorList>
            <person name="Chang T.-C."/>
            <person name="Salvucci A."/>
            <person name="Crous P.W."/>
            <person name="Stergiopoulos I."/>
        </authorList>
    </citation>
    <scope>NUCLEOTIDE SEQUENCE [LARGE SCALE GENOMIC DNA]</scope>
    <source>
        <strain evidence="1 2">CBS 116634</strain>
    </source>
</reference>
<organism evidence="1 2">
    <name type="scientific">Pseudocercospora musae</name>
    <dbReference type="NCBI Taxonomy" id="113226"/>
    <lineage>
        <taxon>Eukaryota</taxon>
        <taxon>Fungi</taxon>
        <taxon>Dikarya</taxon>
        <taxon>Ascomycota</taxon>
        <taxon>Pezizomycotina</taxon>
        <taxon>Dothideomycetes</taxon>
        <taxon>Dothideomycetidae</taxon>
        <taxon>Mycosphaerellales</taxon>
        <taxon>Mycosphaerellaceae</taxon>
        <taxon>Pseudocercospora</taxon>
    </lineage>
</organism>
<protein>
    <submittedName>
        <fullName evidence="1">Uncharacterized protein</fullName>
    </submittedName>
</protein>
<keyword evidence="2" id="KW-1185">Reference proteome</keyword>
<dbReference type="EMBL" id="LFZO01000240">
    <property type="protein sequence ID" value="KXT10757.1"/>
    <property type="molecule type" value="Genomic_DNA"/>
</dbReference>
<gene>
    <name evidence="1" type="ORF">AC579_6851</name>
</gene>
<dbReference type="AlphaFoldDB" id="A0A139I7N4"/>
<comment type="caution">
    <text evidence="1">The sequence shown here is derived from an EMBL/GenBank/DDBJ whole genome shotgun (WGS) entry which is preliminary data.</text>
</comment>
<name>A0A139I7N4_9PEZI</name>